<dbReference type="SUPFAM" id="SSF56436">
    <property type="entry name" value="C-type lectin-like"/>
    <property type="match status" value="1"/>
</dbReference>
<dbReference type="PANTHER" id="PTHR22803">
    <property type="entry name" value="MANNOSE, PHOSPHOLIPASE, LECTIN RECEPTOR RELATED"/>
    <property type="match status" value="1"/>
</dbReference>
<accession>A0A9C5ZEA6</accession>
<sequence length="191" mass="22661">MYRIEKMKNKSNSYMPEWLTLYEYFLSQSSTWHLPITTMVGMRLVNKSKILSINCMLMLLGMIATPFAYKSNKAYYVYNVALLQWRDAESYCAKRNMHLVSIESEGEANFLKNFIRLRYQKMPPYWTGGHKVNGEWHWIASGEKIKDFIWHAGEPNDMNSNEGCIHTWVNEFDWNDDRCNEKLPFICELQT</sequence>
<protein>
    <submittedName>
        <fullName evidence="5">C-type lection lectoxin-Enh3-like isoform X2</fullName>
    </submittedName>
</protein>
<keyword evidence="2" id="KW-0812">Transmembrane</keyword>
<feature type="transmembrane region" description="Helical" evidence="2">
    <location>
        <begin position="50"/>
        <end position="69"/>
    </location>
</feature>
<evidence type="ECO:0000313" key="5">
    <source>
        <dbReference type="RefSeq" id="XP_037900150.1"/>
    </source>
</evidence>
<dbReference type="InterPro" id="IPR050111">
    <property type="entry name" value="C-type_lectin/snaclec_domain"/>
</dbReference>
<dbReference type="Gene3D" id="3.10.100.10">
    <property type="entry name" value="Mannose-Binding Protein A, subunit A"/>
    <property type="match status" value="1"/>
</dbReference>
<dbReference type="InterPro" id="IPR018378">
    <property type="entry name" value="C-type_lectin_CS"/>
</dbReference>
<evidence type="ECO:0000259" key="3">
    <source>
        <dbReference type="PROSITE" id="PS50041"/>
    </source>
</evidence>
<dbReference type="Pfam" id="PF00059">
    <property type="entry name" value="Lectin_C"/>
    <property type="match status" value="1"/>
</dbReference>
<name>A0A9C5ZEA6_9MUSC</name>
<evidence type="ECO:0000256" key="1">
    <source>
        <dbReference type="ARBA" id="ARBA00023157"/>
    </source>
</evidence>
<keyword evidence="4" id="KW-1185">Reference proteome</keyword>
<gene>
    <name evidence="5" type="primary">LOC119644604</name>
</gene>
<dbReference type="PROSITE" id="PS50041">
    <property type="entry name" value="C_TYPE_LECTIN_2"/>
    <property type="match status" value="1"/>
</dbReference>
<dbReference type="RefSeq" id="XP_037900150.1">
    <property type="nucleotide sequence ID" value="XM_038044222.1"/>
</dbReference>
<dbReference type="CDD" id="cd00037">
    <property type="entry name" value="CLECT"/>
    <property type="match status" value="1"/>
</dbReference>
<dbReference type="GeneID" id="119644604"/>
<evidence type="ECO:0000256" key="2">
    <source>
        <dbReference type="SAM" id="Phobius"/>
    </source>
</evidence>
<dbReference type="SMART" id="SM00034">
    <property type="entry name" value="CLECT"/>
    <property type="match status" value="1"/>
</dbReference>
<evidence type="ECO:0000313" key="4">
    <source>
        <dbReference type="Proteomes" id="UP000092443"/>
    </source>
</evidence>
<keyword evidence="1" id="KW-1015">Disulfide bond</keyword>
<dbReference type="InterPro" id="IPR001304">
    <property type="entry name" value="C-type_lectin-like"/>
</dbReference>
<feature type="domain" description="C-type lectin" evidence="3">
    <location>
        <begin position="70"/>
        <end position="188"/>
    </location>
</feature>
<organism evidence="4 5">
    <name type="scientific">Glossina fuscipes</name>
    <dbReference type="NCBI Taxonomy" id="7396"/>
    <lineage>
        <taxon>Eukaryota</taxon>
        <taxon>Metazoa</taxon>
        <taxon>Ecdysozoa</taxon>
        <taxon>Arthropoda</taxon>
        <taxon>Hexapoda</taxon>
        <taxon>Insecta</taxon>
        <taxon>Pterygota</taxon>
        <taxon>Neoptera</taxon>
        <taxon>Endopterygota</taxon>
        <taxon>Diptera</taxon>
        <taxon>Brachycera</taxon>
        <taxon>Muscomorpha</taxon>
        <taxon>Hippoboscoidea</taxon>
        <taxon>Glossinidae</taxon>
        <taxon>Glossina</taxon>
    </lineage>
</organism>
<dbReference type="InterPro" id="IPR016186">
    <property type="entry name" value="C-type_lectin-like/link_sf"/>
</dbReference>
<dbReference type="InterPro" id="IPR016187">
    <property type="entry name" value="CTDL_fold"/>
</dbReference>
<dbReference type="Proteomes" id="UP000092443">
    <property type="component" value="Unplaced"/>
</dbReference>
<proteinExistence type="predicted"/>
<keyword evidence="2" id="KW-1133">Transmembrane helix</keyword>
<keyword evidence="2" id="KW-0472">Membrane</keyword>
<reference evidence="5" key="1">
    <citation type="submission" date="2025-08" db="UniProtKB">
        <authorList>
            <consortium name="RefSeq"/>
        </authorList>
    </citation>
    <scope>IDENTIFICATION</scope>
    <source>
        <tissue evidence="5">Whole body pupa</tissue>
    </source>
</reference>
<dbReference type="PROSITE" id="PS00615">
    <property type="entry name" value="C_TYPE_LECTIN_1"/>
    <property type="match status" value="1"/>
</dbReference>
<dbReference type="AlphaFoldDB" id="A0A9C5ZEA6"/>